<name>A0A1J5ST60_9ZZZZ</name>
<dbReference type="PIRSF" id="PIRSF028200">
    <property type="entry name" value="UCP028200"/>
    <property type="match status" value="1"/>
</dbReference>
<evidence type="ECO:0000313" key="1">
    <source>
        <dbReference type="EMBL" id="OIR04812.1"/>
    </source>
</evidence>
<dbReference type="Pfam" id="PF19795">
    <property type="entry name" value="DUF6279"/>
    <property type="match status" value="1"/>
</dbReference>
<gene>
    <name evidence="1" type="ORF">GALL_131980</name>
</gene>
<proteinExistence type="predicted"/>
<comment type="caution">
    <text evidence="1">The sequence shown here is derived from an EMBL/GenBank/DDBJ whole genome shotgun (WGS) entry which is preliminary data.</text>
</comment>
<sequence>MNINRLFIILALSLLCCSGCSMLSLGYNHADWILRYWINDYTSFSTSQKEQIHLEVDNYLRWHRKNALPGYIAFLQDVDAAVNREAGMTVADVMRLRAESGRLYQLTMEPTIRPAAHILSTLDSDQIRELAYTLSERNRKQREKMLEGSEREMLSARAERHVDLVESMVGNLSSAQEKAITGMSLHIPFASRAFIEQREARQARLIALLRDKAGEDRIAALFREWLTAPEASRTPQQQQAIAAYENAMNEMTLRIAATLTTRQKHHLSEEIASYIDDFRKLNSKIETASAK</sequence>
<dbReference type="InterPro" id="IPR016875">
    <property type="entry name" value="UCP028200"/>
</dbReference>
<reference evidence="1" key="1">
    <citation type="submission" date="2016-10" db="EMBL/GenBank/DDBJ databases">
        <title>Sequence of Gallionella enrichment culture.</title>
        <authorList>
            <person name="Poehlein A."/>
            <person name="Muehling M."/>
            <person name="Daniel R."/>
        </authorList>
    </citation>
    <scope>NUCLEOTIDE SEQUENCE</scope>
</reference>
<dbReference type="AlphaFoldDB" id="A0A1J5ST60"/>
<dbReference type="EMBL" id="MLJW01000055">
    <property type="protein sequence ID" value="OIR04812.1"/>
    <property type="molecule type" value="Genomic_DNA"/>
</dbReference>
<accession>A0A1J5ST60</accession>
<protein>
    <recommendedName>
        <fullName evidence="2">Lipoprotein</fullName>
    </recommendedName>
</protein>
<evidence type="ECO:0008006" key="2">
    <source>
        <dbReference type="Google" id="ProtNLM"/>
    </source>
</evidence>
<organism evidence="1">
    <name type="scientific">mine drainage metagenome</name>
    <dbReference type="NCBI Taxonomy" id="410659"/>
    <lineage>
        <taxon>unclassified sequences</taxon>
        <taxon>metagenomes</taxon>
        <taxon>ecological metagenomes</taxon>
    </lineage>
</organism>